<reference evidence="10 11" key="1">
    <citation type="submission" date="2011-11" db="EMBL/GenBank/DDBJ databases">
        <title>Complete sequence of Granulicella mallensis MP5ACTX8.</title>
        <authorList>
            <consortium name="US DOE Joint Genome Institute"/>
            <person name="Lucas S."/>
            <person name="Copeland A."/>
            <person name="Lapidus A."/>
            <person name="Cheng J.-F."/>
            <person name="Goodwin L."/>
            <person name="Pitluck S."/>
            <person name="Peters L."/>
            <person name="Lu M."/>
            <person name="Detter J.C."/>
            <person name="Han C."/>
            <person name="Tapia R."/>
            <person name="Land M."/>
            <person name="Hauser L."/>
            <person name="Kyrpides N."/>
            <person name="Ivanova N."/>
            <person name="Mikhailova N."/>
            <person name="Pagani I."/>
            <person name="Rawat S."/>
            <person name="Mannisto M."/>
            <person name="Haggblom M."/>
            <person name="Woyke T."/>
        </authorList>
    </citation>
    <scope>NUCLEOTIDE SEQUENCE [LARGE SCALE GENOMIC DNA]</scope>
    <source>
        <strain evidence="11">ATCC BAA-1857 / DSM 23137 / MP5ACTX8</strain>
    </source>
</reference>
<dbReference type="InterPro" id="IPR003342">
    <property type="entry name" value="ArnT-like_N"/>
</dbReference>
<gene>
    <name evidence="10" type="ordered locus">AciX8_0108</name>
</gene>
<dbReference type="InterPro" id="IPR050297">
    <property type="entry name" value="LipidA_mod_glycosyltrf_83"/>
</dbReference>
<keyword evidence="6 8" id="KW-1133">Transmembrane helix</keyword>
<protein>
    <submittedName>
        <fullName evidence="10">Glycosyl transferase family 39</fullName>
    </submittedName>
</protein>
<evidence type="ECO:0000256" key="2">
    <source>
        <dbReference type="ARBA" id="ARBA00022475"/>
    </source>
</evidence>
<evidence type="ECO:0000256" key="6">
    <source>
        <dbReference type="ARBA" id="ARBA00022989"/>
    </source>
</evidence>
<dbReference type="Pfam" id="PF02366">
    <property type="entry name" value="PMT"/>
    <property type="match status" value="1"/>
</dbReference>
<feature type="transmembrane region" description="Helical" evidence="8">
    <location>
        <begin position="113"/>
        <end position="146"/>
    </location>
</feature>
<keyword evidence="4 10" id="KW-0808">Transferase</keyword>
<proteinExistence type="predicted"/>
<dbReference type="GO" id="GO:0009103">
    <property type="term" value="P:lipopolysaccharide biosynthetic process"/>
    <property type="evidence" value="ECO:0007669"/>
    <property type="project" value="UniProtKB-ARBA"/>
</dbReference>
<dbReference type="eggNOG" id="COG1807">
    <property type="taxonomic scope" value="Bacteria"/>
</dbReference>
<comment type="subcellular location">
    <subcellularLocation>
        <location evidence="1">Cell membrane</location>
        <topology evidence="1">Multi-pass membrane protein</topology>
    </subcellularLocation>
</comment>
<dbReference type="GO" id="GO:0006493">
    <property type="term" value="P:protein O-linked glycosylation"/>
    <property type="evidence" value="ECO:0007669"/>
    <property type="project" value="InterPro"/>
</dbReference>
<keyword evidence="3" id="KW-0328">Glycosyltransferase</keyword>
<dbReference type="GO" id="GO:0005886">
    <property type="term" value="C:plasma membrane"/>
    <property type="evidence" value="ECO:0007669"/>
    <property type="project" value="UniProtKB-SubCell"/>
</dbReference>
<evidence type="ECO:0000313" key="11">
    <source>
        <dbReference type="Proteomes" id="UP000007113"/>
    </source>
</evidence>
<sequence>MNRLKMPVWSLAGGLIILQMILVAIIVHGESLTFDEGDHIFAGYMMWHSGDYGLNPEHPPLVKLVATLPLLQEKLWVPPLQQRMFKTEAYRDGRDFLERNDGPKHRLLFRMRLAAGVFAVGLSVMVFLIGSKFFGESAGLLALLLVVFEPNVLANSDLVTTDMGVACFFLATIYCFYRYARQPSVLRLLLTGLAAGLTLAAKHSGILLAPMLLGLTLVEIACAEPERRKRTAGTLFGGFAAIVVLAVVVLWAFYGFRYAARPAGLVMNPTLSEYAAPLKGINSWMIGHLAHWRLLPESYLLGMTDIHYAAQQYPIFLLGHDYPHGVWWYFPVALSIKTTLGLIGLVVLAGIALISRRLRQGRELAYLAVPGAIYLGVAILSGMNIGTRHVLFLYPLAALLAAAGLTALAQHNRRWIWIGGGLVACHVVSALAVFPAEMAYANEAWGGTANTHKYLSDSSVDWAQQLPHVKQWVDAHPGEECWFAYSAYPDLRPQAYGIPCHPLPTAHTGGEILPVDVPETIHGNLLLSADDLEACDWPSDQLNIFERFRWMPMAEQIDHSVFVYRGDFHVPEAAALGAVQKSKILLSEKRPAEALVAAEKAVTLQPENLLAQTALGDAQTALGDKDSARAAYALALTAAHRLEADAQPLFVPDLEQKLHP</sequence>
<accession>G8NYQ3</accession>
<dbReference type="Proteomes" id="UP000007113">
    <property type="component" value="Chromosome"/>
</dbReference>
<dbReference type="KEGG" id="gma:AciX8_0108"/>
<dbReference type="STRING" id="682795.AciX8_0108"/>
<keyword evidence="2" id="KW-1003">Cell membrane</keyword>
<dbReference type="OrthoDB" id="180217at2"/>
<evidence type="ECO:0000259" key="9">
    <source>
        <dbReference type="Pfam" id="PF02366"/>
    </source>
</evidence>
<feature type="transmembrane region" description="Helical" evidence="8">
    <location>
        <begin position="235"/>
        <end position="254"/>
    </location>
</feature>
<evidence type="ECO:0000256" key="5">
    <source>
        <dbReference type="ARBA" id="ARBA00022692"/>
    </source>
</evidence>
<keyword evidence="5 8" id="KW-0812">Transmembrane</keyword>
<dbReference type="HOGENOM" id="CLU_025132_0_0_0"/>
<dbReference type="PANTHER" id="PTHR33908:SF11">
    <property type="entry name" value="MEMBRANE PROTEIN"/>
    <property type="match status" value="1"/>
</dbReference>
<feature type="transmembrane region" description="Helical" evidence="8">
    <location>
        <begin position="184"/>
        <end position="201"/>
    </location>
</feature>
<evidence type="ECO:0000256" key="8">
    <source>
        <dbReference type="SAM" id="Phobius"/>
    </source>
</evidence>
<feature type="transmembrane region" description="Helical" evidence="8">
    <location>
        <begin position="364"/>
        <end position="385"/>
    </location>
</feature>
<dbReference type="GO" id="GO:0016763">
    <property type="term" value="F:pentosyltransferase activity"/>
    <property type="evidence" value="ECO:0007669"/>
    <property type="project" value="TreeGrafter"/>
</dbReference>
<dbReference type="SUPFAM" id="SSF48452">
    <property type="entry name" value="TPR-like"/>
    <property type="match status" value="1"/>
</dbReference>
<dbReference type="Gene3D" id="1.25.40.10">
    <property type="entry name" value="Tetratricopeptide repeat domain"/>
    <property type="match status" value="1"/>
</dbReference>
<keyword evidence="11" id="KW-1185">Reference proteome</keyword>
<dbReference type="AlphaFoldDB" id="G8NYQ3"/>
<evidence type="ECO:0000313" key="10">
    <source>
        <dbReference type="EMBL" id="AEU34466.1"/>
    </source>
</evidence>
<dbReference type="PANTHER" id="PTHR33908">
    <property type="entry name" value="MANNOSYLTRANSFERASE YKCB-RELATED"/>
    <property type="match status" value="1"/>
</dbReference>
<evidence type="ECO:0000256" key="4">
    <source>
        <dbReference type="ARBA" id="ARBA00022679"/>
    </source>
</evidence>
<feature type="transmembrane region" description="Helical" evidence="8">
    <location>
        <begin position="207"/>
        <end position="223"/>
    </location>
</feature>
<dbReference type="EMBL" id="CP003130">
    <property type="protein sequence ID" value="AEU34466.1"/>
    <property type="molecule type" value="Genomic_DNA"/>
</dbReference>
<keyword evidence="7 8" id="KW-0472">Membrane</keyword>
<name>G8NYQ3_GRAMM</name>
<feature type="transmembrane region" description="Helical" evidence="8">
    <location>
        <begin position="391"/>
        <end position="408"/>
    </location>
</feature>
<feature type="domain" description="ArnT-like N-terminal" evidence="9">
    <location>
        <begin position="101"/>
        <end position="255"/>
    </location>
</feature>
<feature type="transmembrane region" description="Helical" evidence="8">
    <location>
        <begin position="326"/>
        <end position="352"/>
    </location>
</feature>
<dbReference type="RefSeq" id="WP_014263350.1">
    <property type="nucleotide sequence ID" value="NC_016631.1"/>
</dbReference>
<evidence type="ECO:0000256" key="7">
    <source>
        <dbReference type="ARBA" id="ARBA00023136"/>
    </source>
</evidence>
<organism evidence="10 11">
    <name type="scientific">Granulicella mallensis (strain ATCC BAA-1857 / DSM 23137 / MP5ACTX8)</name>
    <dbReference type="NCBI Taxonomy" id="682795"/>
    <lineage>
        <taxon>Bacteria</taxon>
        <taxon>Pseudomonadati</taxon>
        <taxon>Acidobacteriota</taxon>
        <taxon>Terriglobia</taxon>
        <taxon>Terriglobales</taxon>
        <taxon>Acidobacteriaceae</taxon>
        <taxon>Granulicella</taxon>
    </lineage>
</organism>
<dbReference type="InterPro" id="IPR011990">
    <property type="entry name" value="TPR-like_helical_dom_sf"/>
</dbReference>
<feature type="transmembrane region" description="Helical" evidence="8">
    <location>
        <begin position="415"/>
        <end position="434"/>
    </location>
</feature>
<evidence type="ECO:0000256" key="1">
    <source>
        <dbReference type="ARBA" id="ARBA00004651"/>
    </source>
</evidence>
<dbReference type="GO" id="GO:0000030">
    <property type="term" value="F:mannosyltransferase activity"/>
    <property type="evidence" value="ECO:0007669"/>
    <property type="project" value="InterPro"/>
</dbReference>
<feature type="transmembrane region" description="Helical" evidence="8">
    <location>
        <begin position="6"/>
        <end position="27"/>
    </location>
</feature>
<evidence type="ECO:0000256" key="3">
    <source>
        <dbReference type="ARBA" id="ARBA00022676"/>
    </source>
</evidence>
<feature type="transmembrane region" description="Helical" evidence="8">
    <location>
        <begin position="158"/>
        <end position="177"/>
    </location>
</feature>